<proteinExistence type="predicted"/>
<keyword evidence="3" id="KW-0436">Ligase</keyword>
<organism evidence="5 6">
    <name type="scientific">Adineta steineri</name>
    <dbReference type="NCBI Taxonomy" id="433720"/>
    <lineage>
        <taxon>Eukaryota</taxon>
        <taxon>Metazoa</taxon>
        <taxon>Spiralia</taxon>
        <taxon>Gnathifera</taxon>
        <taxon>Rotifera</taxon>
        <taxon>Eurotatoria</taxon>
        <taxon>Bdelloidea</taxon>
        <taxon>Adinetida</taxon>
        <taxon>Adinetidae</taxon>
        <taxon>Adineta</taxon>
    </lineage>
</organism>
<evidence type="ECO:0000256" key="2">
    <source>
        <dbReference type="ARBA" id="ARBA00022553"/>
    </source>
</evidence>
<dbReference type="PANTHER" id="PTHR45527:SF1">
    <property type="entry name" value="FATTY ACID SYNTHASE"/>
    <property type="match status" value="1"/>
</dbReference>
<reference evidence="5" key="1">
    <citation type="submission" date="2021-02" db="EMBL/GenBank/DDBJ databases">
        <authorList>
            <person name="Nowell W R."/>
        </authorList>
    </citation>
    <scope>NUCLEOTIDE SEQUENCE</scope>
</reference>
<feature type="non-terminal residue" evidence="5">
    <location>
        <position position="2781"/>
    </location>
</feature>
<dbReference type="InterPro" id="IPR023213">
    <property type="entry name" value="CAT-like_dom_sf"/>
</dbReference>
<accession>A0A819REX6</accession>
<dbReference type="GO" id="GO:0009239">
    <property type="term" value="P:enterobactin biosynthetic process"/>
    <property type="evidence" value="ECO:0007669"/>
    <property type="project" value="TreeGrafter"/>
</dbReference>
<evidence type="ECO:0000313" key="5">
    <source>
        <dbReference type="EMBL" id="CAF4044965.1"/>
    </source>
</evidence>
<feature type="domain" description="Carrier" evidence="4">
    <location>
        <begin position="1045"/>
        <end position="1126"/>
    </location>
</feature>
<dbReference type="InterPro" id="IPR009081">
    <property type="entry name" value="PP-bd_ACP"/>
</dbReference>
<dbReference type="Gene3D" id="1.10.1200.10">
    <property type="entry name" value="ACP-like"/>
    <property type="match status" value="2"/>
</dbReference>
<dbReference type="Gene3D" id="3.30.300.30">
    <property type="match status" value="2"/>
</dbReference>
<sequence length="2781" mass="319384">MLSRKRIIAGTNVHKEPEFTTSERTEAVASFVQQRIWLHEQLYFHSSDFSIYNILVPLIVKQGSLSIKRIRSILLTLIEQHSVLRTAVRFNPQSNQIEQYIQAATHEIYSFQHSHGISTSEELDRLLTKESIGKFFDFEKGKVLRCHIVQRQDDNNNADGLLYENDIIALSFHHIAFDNSSLMAFIKAFKQIDLANEQQPILSVPQYIDFALYEQALLADTNIDSKMNKARRYWSNLMNGYDWNRIQDLVPHENKTDQIRSGRAYSTAFSFDQNIVDAMISFASSNNLTMFSLSLACYYVFLYKLINMDDDDLCVGSVIANRTKQEMKDMIVMFINLVPYRMKMEANNLFEYLIRKIQQLSSDVLEHSCLPYQHIINSQDRQNHQVLPSTLFQYESLVSSFTAKNNTESSTIEGNYVLAVYFDRDRSHGNGVVAFDLTFTISHDYHARTTECFLDCSIDIFQTQTNVDLLANHFQHMLKQLFSSSSSVIHELIYKLSIVLPTEQEFIHQMNDTDISTSYSWLNTIHECFIQQVQLYSQKLALEYCLINNLTDKIQPNEIICQCVERSFEMIIGMLAILSSGAVYCPLSSLDPPERLKTLIEDTSAKTLLIHSFTWKTILMTLTSCNLILTDSFIMFNHTSYNNDHHITKPISVTSDNLAYIIFTSGTTGIPKAVVISHSHLLLYLQSSVEVDALRTTNRAIQLSSCTWDVYIHEVVGTLLIGGTIILLRPEQGNRNMDYLSQIIEINQATYACIVPTLQILLFDIVEAQKAVQRLNTLRLIWSVGEPISSRFIARILPMLPIGCQYMNFGGATEGTVAQVYHIVTKDDALSESGTVPLGQPMPYFRCHILDEFLQIIPIGYIGEFFISGPIMNGYLNRPDLNSKALVQLPDEPDKSYRTGDLARLIPSTGKIQLLGRNDFQVKVNGQRVELEEIQAVIYQSNSSISNCAVVKVVERGRDHLIAYIQLNKTSTSVPFDEKLIHTNCQDHLPQYMVPSLFILVDQLPFNSNGKLDKAALPKPNLSSLLLPINNDESCNDQDNEISMTNEQQLVHDLWCDILQLDVDSKIPINRSFFSLGGNSLAIMRLFAQYQIKFSLDTKSSSSFNIASLFRQPSIAEHTQILQQWLNHTSSQTHQPTQLWSTLNICQAEASYAQQRIFVDQTIRFSSEIAVYNIPLIYRVKSTCNSEQITIDRLRRGIDALIAKHAILRTSMCWDTNTGILVQHIQQLNSRAQYDFLISHVENDEQMTAICNKELTFSKLFDLTRGIIFRCHIIIMDNYSCPSRKNEQAFLQFGDILIFNVHHIAFDGASRRIFFRDLQHTLENDAALLINDSTLQYIDYSVIERQSDMTPSCNFWRSYLEGFNFEHRPILPYDRYRLLTDKYSGLAHLIEISLESDLIHSFLDYASALDVTPFQLGLATFYAFLFKFSNNQNDLCISCIHANRYRRELYDLIGMFVATLPHRIRIDSSCLFNEFVKKVQNQYFSIIEHTHYPLQHILADSDYKQPSSSFLNISFDFITYSSDLDLLSINKTQFEPISFKQMENIVKYDLHLLFFYDPTVKNPTMSCSLTCSKDVFDVTTVEEISQQFQHVLSQLFVKCSKTTPTFLDLPNEPISKLSLHLPGEPKELRQMIFYRLPDTGNEAPASFAQVRIWLDERIRFDLDKPQTAIYNMPFVYRLQPDHTLSIKQLRLALHLTVNKHLSLHTSLHFDIQKNLLMQRVITHEDKNNNLFSVIETTYKTDEQLNEILHDEKRNPHLFDLAQGLVFRCHIIYYKQISSNHLLSNKDLLIFNFHHALFDFPSMVVFLDDLNQAYTIGQLLYDDNTNLRYLDYAVTEQQMSMTGASMFWLDVLHNCKLDQSLSLPYDRYRLANEHRTGHGTSISFDFGQDLSYDFLIHASSSSISLEQLALATYYVFLFKLTNGEKDLCIGINTHGRYRDELNSIIGMFVNAVPLRCQLDPHLSFDKIIRHVQDTMINCSKYSYFPLQRILSQHPDITNPVFLDTSFEFLSSMRRDDENEIMIGESRFSFIPYSIKISNNEIMSKFDFILSFQHDLNLNEFSCTISASLDLFNVETIDNISQRFHLILNQLFTSLDDGMNKSIYELPLTLSNEQYLTQSMNNTQISFPAPLTCIHHEFVYQVMKHPQKLAVELDEQSLTYCELLYYVQILSLTLLNEYHVVPGEIVCQCVERSLSMVIGIMGIEMAGGVYCPLSPRDPQHRLYALTQQTQSRLVLVHDLTKTKFDHNIVSSNIDSILIINDLNSDMDHNCLPSLIVKSEEIAYTIFTSGSTGTPKAVQVRHKNFFDCINSLAYINSFNKDDIVVQMTRCSFDIHVQEILGTLLVGGTLLMLHPGGTIDFDYLSKVLQNKQITASVNQEGELFVGGVGVFAGYLGRDDLTAKALVEIDGQLFYRTGDLVTMDKNGLLYYQGRKDHQVKLHGQRIELGEIERCLLNITSISACVVMKWNDDYLVAYVQSCDINEEQLREHCQSHLPPHMIPSIFIILDKLPLNPNGKVDRKQLPSPDFSLSTLLSPDKSNTPLNQFEERIHTIWCQVLHCNQNHISTTTSFFSVGGHSLLFIELYHHYQSVFNFDTHTLSIAPFLQQPTIFQHSQLLQTVIMHNSRATQWYTLHINEGIASFAQERIFFDEQVRFSSDIAIYNELTISQIGQGSLSFNRLLQAFRLVLNKHKVLRTSLMFNNANSSLKQCITNIHKKFTITMNQTFENDNELRDIIYQTTINPNLFDLSTGHVFHAEILKHRISLNKNENNSNEFIMNSDVLLIA</sequence>
<dbReference type="InterPro" id="IPR020845">
    <property type="entry name" value="AMP-binding_CS"/>
</dbReference>
<dbReference type="SUPFAM" id="SSF56801">
    <property type="entry name" value="Acetyl-CoA synthetase-like"/>
    <property type="match status" value="2"/>
</dbReference>
<evidence type="ECO:0000313" key="6">
    <source>
        <dbReference type="Proteomes" id="UP000663868"/>
    </source>
</evidence>
<dbReference type="InterPro" id="IPR042099">
    <property type="entry name" value="ANL_N_sf"/>
</dbReference>
<dbReference type="GO" id="GO:0043041">
    <property type="term" value="P:amino acid activation for nonribosomal peptide biosynthetic process"/>
    <property type="evidence" value="ECO:0007669"/>
    <property type="project" value="TreeGrafter"/>
</dbReference>
<dbReference type="Proteomes" id="UP000663868">
    <property type="component" value="Unassembled WGS sequence"/>
</dbReference>
<keyword evidence="1" id="KW-0596">Phosphopantetheine</keyword>
<dbReference type="FunFam" id="3.30.300.30:FF:000015">
    <property type="entry name" value="Nonribosomal peptide synthase SidD"/>
    <property type="match status" value="1"/>
</dbReference>
<evidence type="ECO:0000256" key="1">
    <source>
        <dbReference type="ARBA" id="ARBA00022450"/>
    </source>
</evidence>
<dbReference type="Pfam" id="PF00668">
    <property type="entry name" value="Condensation"/>
    <property type="match status" value="3"/>
</dbReference>
<dbReference type="GO" id="GO:0031177">
    <property type="term" value="F:phosphopantetheine binding"/>
    <property type="evidence" value="ECO:0007669"/>
    <property type="project" value="TreeGrafter"/>
</dbReference>
<dbReference type="InterPro" id="IPR000873">
    <property type="entry name" value="AMP-dep_synth/lig_dom"/>
</dbReference>
<dbReference type="PROSITE" id="PS50075">
    <property type="entry name" value="CARRIER"/>
    <property type="match status" value="2"/>
</dbReference>
<dbReference type="PROSITE" id="PS00455">
    <property type="entry name" value="AMP_BINDING"/>
    <property type="match status" value="1"/>
</dbReference>
<dbReference type="CDD" id="cd05930">
    <property type="entry name" value="A_NRPS"/>
    <property type="match status" value="1"/>
</dbReference>
<dbReference type="PANTHER" id="PTHR45527">
    <property type="entry name" value="NONRIBOSOMAL PEPTIDE SYNTHETASE"/>
    <property type="match status" value="1"/>
</dbReference>
<dbReference type="EMBL" id="CAJOBB010003519">
    <property type="protein sequence ID" value="CAF4044965.1"/>
    <property type="molecule type" value="Genomic_DNA"/>
</dbReference>
<name>A0A819REX6_9BILA</name>
<gene>
    <name evidence="5" type="ORF">KXQ929_LOCUS31156</name>
</gene>
<evidence type="ECO:0000259" key="4">
    <source>
        <dbReference type="PROSITE" id="PS50075"/>
    </source>
</evidence>
<dbReference type="InterPro" id="IPR001242">
    <property type="entry name" value="Condensation_dom"/>
</dbReference>
<dbReference type="Gene3D" id="3.30.559.10">
    <property type="entry name" value="Chloramphenicol acetyltransferase-like domain"/>
    <property type="match status" value="4"/>
</dbReference>
<keyword evidence="2" id="KW-0597">Phosphoprotein</keyword>
<dbReference type="GO" id="GO:0047527">
    <property type="term" value="F:2,3-dihydroxybenzoate-serine ligase activity"/>
    <property type="evidence" value="ECO:0007669"/>
    <property type="project" value="TreeGrafter"/>
</dbReference>
<dbReference type="Pfam" id="PF00550">
    <property type="entry name" value="PP-binding"/>
    <property type="match status" value="2"/>
</dbReference>
<dbReference type="Gene3D" id="3.40.50.980">
    <property type="match status" value="2"/>
</dbReference>
<dbReference type="Pfam" id="PF00501">
    <property type="entry name" value="AMP-binding"/>
    <property type="match status" value="2"/>
</dbReference>
<dbReference type="GO" id="GO:0005829">
    <property type="term" value="C:cytosol"/>
    <property type="evidence" value="ECO:0007669"/>
    <property type="project" value="TreeGrafter"/>
</dbReference>
<dbReference type="InterPro" id="IPR025110">
    <property type="entry name" value="AMP-bd_C"/>
</dbReference>
<dbReference type="Gene3D" id="3.30.559.30">
    <property type="entry name" value="Nonribosomal peptide synthetase, condensation domain"/>
    <property type="match status" value="3"/>
</dbReference>
<dbReference type="InterPro" id="IPR045851">
    <property type="entry name" value="AMP-bd_C_sf"/>
</dbReference>
<comment type="caution">
    <text evidence="5">The sequence shown here is derived from an EMBL/GenBank/DDBJ whole genome shotgun (WGS) entry which is preliminary data.</text>
</comment>
<protein>
    <recommendedName>
        <fullName evidence="4">Carrier domain-containing protein</fullName>
    </recommendedName>
</protein>
<dbReference type="GO" id="GO:0009366">
    <property type="term" value="C:enterobactin synthetase complex"/>
    <property type="evidence" value="ECO:0007669"/>
    <property type="project" value="TreeGrafter"/>
</dbReference>
<dbReference type="Pfam" id="PF13193">
    <property type="entry name" value="AMP-binding_C"/>
    <property type="match status" value="1"/>
</dbReference>
<dbReference type="Gene3D" id="3.40.50.12780">
    <property type="entry name" value="N-terminal domain of ligase-like"/>
    <property type="match status" value="2"/>
</dbReference>
<dbReference type="InterPro" id="IPR036736">
    <property type="entry name" value="ACP-like_sf"/>
</dbReference>
<feature type="domain" description="Carrier" evidence="4">
    <location>
        <begin position="2537"/>
        <end position="2617"/>
    </location>
</feature>
<dbReference type="SUPFAM" id="SSF52777">
    <property type="entry name" value="CoA-dependent acyltransferases"/>
    <property type="match status" value="7"/>
</dbReference>
<dbReference type="SUPFAM" id="SSF47336">
    <property type="entry name" value="ACP-like"/>
    <property type="match status" value="2"/>
</dbReference>
<evidence type="ECO:0000256" key="3">
    <source>
        <dbReference type="ARBA" id="ARBA00022598"/>
    </source>
</evidence>